<keyword evidence="3" id="KW-1185">Reference proteome</keyword>
<keyword evidence="1" id="KW-0472">Membrane</keyword>
<dbReference type="InterPro" id="IPR025418">
    <property type="entry name" value="YrhC-like"/>
</dbReference>
<feature type="transmembrane region" description="Helical" evidence="1">
    <location>
        <begin position="47"/>
        <end position="63"/>
    </location>
</feature>
<feature type="transmembrane region" description="Helical" evidence="1">
    <location>
        <begin position="20"/>
        <end position="41"/>
    </location>
</feature>
<dbReference type="Pfam" id="PF14143">
    <property type="entry name" value="YrhC"/>
    <property type="match status" value="1"/>
</dbReference>
<name>A0ABW3ZX34_9BACI</name>
<evidence type="ECO:0000313" key="2">
    <source>
        <dbReference type="EMBL" id="MFD1362977.1"/>
    </source>
</evidence>
<dbReference type="EMBL" id="JBHTNH010000029">
    <property type="protein sequence ID" value="MFD1362977.1"/>
    <property type="molecule type" value="Genomic_DNA"/>
</dbReference>
<dbReference type="Proteomes" id="UP001597178">
    <property type="component" value="Unassembled WGS sequence"/>
</dbReference>
<evidence type="ECO:0000256" key="1">
    <source>
        <dbReference type="SAM" id="Phobius"/>
    </source>
</evidence>
<dbReference type="RefSeq" id="WP_382402057.1">
    <property type="nucleotide sequence ID" value="NZ_JBHTNH010000029.1"/>
</dbReference>
<reference evidence="3" key="1">
    <citation type="journal article" date="2019" name="Int. J. Syst. Evol. Microbiol.">
        <title>The Global Catalogue of Microorganisms (GCM) 10K type strain sequencing project: providing services to taxonomists for standard genome sequencing and annotation.</title>
        <authorList>
            <consortium name="The Broad Institute Genomics Platform"/>
            <consortium name="The Broad Institute Genome Sequencing Center for Infectious Disease"/>
            <person name="Wu L."/>
            <person name="Ma J."/>
        </authorList>
    </citation>
    <scope>NUCLEOTIDE SEQUENCE [LARGE SCALE GENOMIC DNA]</scope>
    <source>
        <strain evidence="3">CCUG 54822</strain>
    </source>
</reference>
<accession>A0ABW3ZX34</accession>
<comment type="caution">
    <text evidence="2">The sequence shown here is derived from an EMBL/GenBank/DDBJ whole genome shotgun (WGS) entry which is preliminary data.</text>
</comment>
<evidence type="ECO:0000313" key="3">
    <source>
        <dbReference type="Proteomes" id="UP001597178"/>
    </source>
</evidence>
<gene>
    <name evidence="2" type="ORF">ACFQ4A_15075</name>
</gene>
<proteinExistence type="predicted"/>
<organism evidence="2 3">
    <name type="scientific">Lentibacillus salinarum</name>
    <dbReference type="NCBI Taxonomy" id="446820"/>
    <lineage>
        <taxon>Bacteria</taxon>
        <taxon>Bacillati</taxon>
        <taxon>Bacillota</taxon>
        <taxon>Bacilli</taxon>
        <taxon>Bacillales</taxon>
        <taxon>Bacillaceae</taxon>
        <taxon>Lentibacillus</taxon>
    </lineage>
</organism>
<protein>
    <submittedName>
        <fullName evidence="2">YrhC family protein</fullName>
    </submittedName>
</protein>
<sequence length="75" mass="8737">MKHQGHELEAKLKDYRRFTATLLILASYLYMGAIINTYIHYSSDGKGLIILAFLTAVMAGWFARRTYQLIRNRLK</sequence>
<keyword evidence="1" id="KW-0812">Transmembrane</keyword>
<keyword evidence="1" id="KW-1133">Transmembrane helix</keyword>